<comment type="caution">
    <text evidence="2">The sequence shown here is derived from an EMBL/GenBank/DDBJ whole genome shotgun (WGS) entry which is preliminary data.</text>
</comment>
<protein>
    <submittedName>
        <fullName evidence="2">Uncharacterized protein</fullName>
    </submittedName>
</protein>
<dbReference type="Proteomes" id="UP000324222">
    <property type="component" value="Unassembled WGS sequence"/>
</dbReference>
<proteinExistence type="predicted"/>
<evidence type="ECO:0000256" key="1">
    <source>
        <dbReference type="SAM" id="MobiDB-lite"/>
    </source>
</evidence>
<dbReference type="EMBL" id="VSRR010002656">
    <property type="protein sequence ID" value="MPC32585.1"/>
    <property type="molecule type" value="Genomic_DNA"/>
</dbReference>
<organism evidence="2 3">
    <name type="scientific">Portunus trituberculatus</name>
    <name type="common">Swimming crab</name>
    <name type="synonym">Neptunus trituberculatus</name>
    <dbReference type="NCBI Taxonomy" id="210409"/>
    <lineage>
        <taxon>Eukaryota</taxon>
        <taxon>Metazoa</taxon>
        <taxon>Ecdysozoa</taxon>
        <taxon>Arthropoda</taxon>
        <taxon>Crustacea</taxon>
        <taxon>Multicrustacea</taxon>
        <taxon>Malacostraca</taxon>
        <taxon>Eumalacostraca</taxon>
        <taxon>Eucarida</taxon>
        <taxon>Decapoda</taxon>
        <taxon>Pleocyemata</taxon>
        <taxon>Brachyura</taxon>
        <taxon>Eubrachyura</taxon>
        <taxon>Portunoidea</taxon>
        <taxon>Portunidae</taxon>
        <taxon>Portuninae</taxon>
        <taxon>Portunus</taxon>
    </lineage>
</organism>
<sequence length="207" mass="22230">MINDCVVQRVVMPRVVVGTTQAASATPRGLLSLRGRRNRRLQDNALPSPTEVSPPVTKLGLGSDPPMAFPEVTVYDLGRQAGLGLAILRSLNPFLQGLGLRSCPSLAIHEVYHRDLGGEVTVADLRNQGGHGVAGVCMSSIWGQDELGFGSLGGQAGELLSFPLFLLILLWWLWLVQEPPAVIHGDCCIISLACLEAEEDLLRDVTT</sequence>
<evidence type="ECO:0000313" key="2">
    <source>
        <dbReference type="EMBL" id="MPC32585.1"/>
    </source>
</evidence>
<accession>A0A5B7EGR6</accession>
<keyword evidence="3" id="KW-1185">Reference proteome</keyword>
<evidence type="ECO:0000313" key="3">
    <source>
        <dbReference type="Proteomes" id="UP000324222"/>
    </source>
</evidence>
<gene>
    <name evidence="2" type="ORF">E2C01_025904</name>
</gene>
<reference evidence="2 3" key="1">
    <citation type="submission" date="2019-05" db="EMBL/GenBank/DDBJ databases">
        <title>Another draft genome of Portunus trituberculatus and its Hox gene families provides insights of decapod evolution.</title>
        <authorList>
            <person name="Jeong J.-H."/>
            <person name="Song I."/>
            <person name="Kim S."/>
            <person name="Choi T."/>
            <person name="Kim D."/>
            <person name="Ryu S."/>
            <person name="Kim W."/>
        </authorList>
    </citation>
    <scope>NUCLEOTIDE SEQUENCE [LARGE SCALE GENOMIC DNA]</scope>
    <source>
        <tissue evidence="2">Muscle</tissue>
    </source>
</reference>
<name>A0A5B7EGR6_PORTR</name>
<feature type="region of interest" description="Disordered" evidence="1">
    <location>
        <begin position="37"/>
        <end position="57"/>
    </location>
</feature>
<dbReference type="AlphaFoldDB" id="A0A5B7EGR6"/>